<feature type="compositionally biased region" description="Polar residues" evidence="1">
    <location>
        <begin position="90"/>
        <end position="99"/>
    </location>
</feature>
<dbReference type="EMBL" id="JACVVK020000019">
    <property type="protein sequence ID" value="KAK7503703.1"/>
    <property type="molecule type" value="Genomic_DNA"/>
</dbReference>
<organism evidence="2 3">
    <name type="scientific">Batillaria attramentaria</name>
    <dbReference type="NCBI Taxonomy" id="370345"/>
    <lineage>
        <taxon>Eukaryota</taxon>
        <taxon>Metazoa</taxon>
        <taxon>Spiralia</taxon>
        <taxon>Lophotrochozoa</taxon>
        <taxon>Mollusca</taxon>
        <taxon>Gastropoda</taxon>
        <taxon>Caenogastropoda</taxon>
        <taxon>Sorbeoconcha</taxon>
        <taxon>Cerithioidea</taxon>
        <taxon>Batillariidae</taxon>
        <taxon>Batillaria</taxon>
    </lineage>
</organism>
<evidence type="ECO:0000313" key="3">
    <source>
        <dbReference type="Proteomes" id="UP001519460"/>
    </source>
</evidence>
<dbReference type="Proteomes" id="UP001519460">
    <property type="component" value="Unassembled WGS sequence"/>
</dbReference>
<protein>
    <submittedName>
        <fullName evidence="2">Uncharacterized protein</fullName>
    </submittedName>
</protein>
<evidence type="ECO:0000313" key="2">
    <source>
        <dbReference type="EMBL" id="KAK7503703.1"/>
    </source>
</evidence>
<feature type="region of interest" description="Disordered" evidence="1">
    <location>
        <begin position="52"/>
        <end position="118"/>
    </location>
</feature>
<reference evidence="2 3" key="1">
    <citation type="journal article" date="2023" name="Sci. Data">
        <title>Genome assembly of the Korean intertidal mud-creeper Batillaria attramentaria.</title>
        <authorList>
            <person name="Patra A.K."/>
            <person name="Ho P.T."/>
            <person name="Jun S."/>
            <person name="Lee S.J."/>
            <person name="Kim Y."/>
            <person name="Won Y.J."/>
        </authorList>
    </citation>
    <scope>NUCLEOTIDE SEQUENCE [LARGE SCALE GENOMIC DNA]</scope>
    <source>
        <strain evidence="2">Wonlab-2016</strain>
    </source>
</reference>
<dbReference type="AlphaFoldDB" id="A0ABD0LX59"/>
<evidence type="ECO:0000256" key="1">
    <source>
        <dbReference type="SAM" id="MobiDB-lite"/>
    </source>
</evidence>
<name>A0ABD0LX59_9CAEN</name>
<feature type="compositionally biased region" description="Basic residues" evidence="1">
    <location>
        <begin position="53"/>
        <end position="65"/>
    </location>
</feature>
<proteinExistence type="predicted"/>
<keyword evidence="3" id="KW-1185">Reference proteome</keyword>
<accession>A0ABD0LX59</accession>
<comment type="caution">
    <text evidence="2">The sequence shown here is derived from an EMBL/GenBank/DDBJ whole genome shotgun (WGS) entry which is preliminary data.</text>
</comment>
<sequence length="118" mass="12987">MWGDTCVVSFSYCRLFPPSASTDATLCQAKSQAHKMPGTTLLMAFMFDDRHVQGRKGATHSQSRRSGHDRASKNETIKRTLQRGMEASGSGMSLTQQEDNLVDLDGVQVRKGAARHSQ</sequence>
<gene>
    <name evidence="2" type="ORF">BaRGS_00005242</name>
</gene>
<feature type="compositionally biased region" description="Basic and acidic residues" evidence="1">
    <location>
        <begin position="66"/>
        <end position="78"/>
    </location>
</feature>